<feature type="region of interest" description="Disordered" evidence="1">
    <location>
        <begin position="441"/>
        <end position="471"/>
    </location>
</feature>
<organism evidence="2 3">
    <name type="scientific">Argiope bruennichi</name>
    <name type="common">Wasp spider</name>
    <name type="synonym">Aranea bruennichi</name>
    <dbReference type="NCBI Taxonomy" id="94029"/>
    <lineage>
        <taxon>Eukaryota</taxon>
        <taxon>Metazoa</taxon>
        <taxon>Ecdysozoa</taxon>
        <taxon>Arthropoda</taxon>
        <taxon>Chelicerata</taxon>
        <taxon>Arachnida</taxon>
        <taxon>Araneae</taxon>
        <taxon>Araneomorphae</taxon>
        <taxon>Entelegynae</taxon>
        <taxon>Araneoidea</taxon>
        <taxon>Araneidae</taxon>
        <taxon>Argiope</taxon>
    </lineage>
</organism>
<dbReference type="EMBL" id="JABXBU010000001">
    <property type="protein sequence ID" value="KAF8795921.1"/>
    <property type="molecule type" value="Genomic_DNA"/>
</dbReference>
<comment type="caution">
    <text evidence="2">The sequence shown here is derived from an EMBL/GenBank/DDBJ whole genome shotgun (WGS) entry which is preliminary data.</text>
</comment>
<sequence length="471" mass="53424">MEINKIFHPEISTEKMVIDDSLKNESCNSYCPDFSDIYDDNFEFWDFLHSKKDRNETLNRDEERFQKNNFWDFLGPSSIKDQNSLLQNSSEIIDSTITTPNDSGIYFENESPLYPEKKTVSNGINLHSPELKPTSSDDEFWDFLSYNSPVVTVKELLKDLNSSKDDNESGISLFSSRCDESPFPSISECMESGRSSTFNSSPSSVSVRSKHNRGNGNEAKEFNSRQSFHGEKNYGTSEQIIESSDHANYIDVLKYLQQECIVSDKEVVSSIPSDKTCLDKNSLKINTKERCKYQRNLDAIYNELDKFNEKHSKVQERSLISSNKSQLNVSSSNQKTVYDAAAPILSSKSNFDKFKKDGNSNGSNPFKLCSQETAGVQQIINKRHTKRFKRNIPKHLVSSYFNTAGNSKLTSTISSLNAISDVNFNQPNMQTSLQNLNSTNSYHAENGIKSNSTSSKPFWHNPKITSTPQHQ</sequence>
<dbReference type="Proteomes" id="UP000807504">
    <property type="component" value="Unassembled WGS sequence"/>
</dbReference>
<dbReference type="AlphaFoldDB" id="A0A8T0FXZ4"/>
<protein>
    <submittedName>
        <fullName evidence="2">Uncharacterized protein</fullName>
    </submittedName>
</protein>
<evidence type="ECO:0000313" key="2">
    <source>
        <dbReference type="EMBL" id="KAF8795921.1"/>
    </source>
</evidence>
<feature type="compositionally biased region" description="Low complexity" evidence="1">
    <location>
        <begin position="192"/>
        <end position="207"/>
    </location>
</feature>
<gene>
    <name evidence="2" type="ORF">HNY73_000368</name>
</gene>
<feature type="region of interest" description="Disordered" evidence="1">
    <location>
        <begin position="190"/>
        <end position="221"/>
    </location>
</feature>
<name>A0A8T0FXZ4_ARGBR</name>
<reference evidence="2" key="1">
    <citation type="journal article" date="2020" name="bioRxiv">
        <title>Chromosome-level reference genome of the European wasp spider Argiope bruennichi: a resource for studies on range expansion and evolutionary adaptation.</title>
        <authorList>
            <person name="Sheffer M.M."/>
            <person name="Hoppe A."/>
            <person name="Krehenwinkel H."/>
            <person name="Uhl G."/>
            <person name="Kuss A.W."/>
            <person name="Jensen L."/>
            <person name="Jensen C."/>
            <person name="Gillespie R.G."/>
            <person name="Hoff K.J."/>
            <person name="Prost S."/>
        </authorList>
    </citation>
    <scope>NUCLEOTIDE SEQUENCE</scope>
</reference>
<reference evidence="2" key="2">
    <citation type="submission" date="2020-06" db="EMBL/GenBank/DDBJ databases">
        <authorList>
            <person name="Sheffer M."/>
        </authorList>
    </citation>
    <scope>NUCLEOTIDE SEQUENCE</scope>
</reference>
<evidence type="ECO:0000256" key="1">
    <source>
        <dbReference type="SAM" id="MobiDB-lite"/>
    </source>
</evidence>
<evidence type="ECO:0000313" key="3">
    <source>
        <dbReference type="Proteomes" id="UP000807504"/>
    </source>
</evidence>
<proteinExistence type="predicted"/>
<keyword evidence="3" id="KW-1185">Reference proteome</keyword>
<feature type="compositionally biased region" description="Polar residues" evidence="1">
    <location>
        <begin position="441"/>
        <end position="456"/>
    </location>
</feature>
<accession>A0A8T0FXZ4</accession>